<dbReference type="AlphaFoldDB" id="T0ZU89"/>
<sequence length="81" mass="9089">MWKRLYQTEEKHNVSALLKNKIIYLDTGRKNTSVNFYIDDIIVLQAISSNKGIVRVKIDGGTGSTINRAMKAGKSIKCSFP</sequence>
<gene>
    <name evidence="1" type="ORF">B1A_14169</name>
</gene>
<reference evidence="1" key="1">
    <citation type="submission" date="2013-08" db="EMBL/GenBank/DDBJ databases">
        <authorList>
            <person name="Mendez C."/>
            <person name="Richter M."/>
            <person name="Ferrer M."/>
            <person name="Sanchez J."/>
        </authorList>
    </citation>
    <scope>NUCLEOTIDE SEQUENCE</scope>
</reference>
<protein>
    <submittedName>
        <fullName evidence="1">Uncharacterized protein</fullName>
    </submittedName>
</protein>
<proteinExistence type="predicted"/>
<comment type="caution">
    <text evidence="1">The sequence shown here is derived from an EMBL/GenBank/DDBJ whole genome shotgun (WGS) entry which is preliminary data.</text>
</comment>
<dbReference type="EMBL" id="AUZX01010397">
    <property type="protein sequence ID" value="EQD48142.1"/>
    <property type="molecule type" value="Genomic_DNA"/>
</dbReference>
<organism evidence="1">
    <name type="scientific">mine drainage metagenome</name>
    <dbReference type="NCBI Taxonomy" id="410659"/>
    <lineage>
        <taxon>unclassified sequences</taxon>
        <taxon>metagenomes</taxon>
        <taxon>ecological metagenomes</taxon>
    </lineage>
</organism>
<evidence type="ECO:0000313" key="1">
    <source>
        <dbReference type="EMBL" id="EQD48142.1"/>
    </source>
</evidence>
<reference evidence="1" key="2">
    <citation type="journal article" date="2014" name="ISME J.">
        <title>Microbial stratification in low pH oxic and suboxic macroscopic growths along an acid mine drainage.</title>
        <authorList>
            <person name="Mendez-Garcia C."/>
            <person name="Mesa V."/>
            <person name="Sprenger R.R."/>
            <person name="Richter M."/>
            <person name="Diez M.S."/>
            <person name="Solano J."/>
            <person name="Bargiela R."/>
            <person name="Golyshina O.V."/>
            <person name="Manteca A."/>
            <person name="Ramos J.L."/>
            <person name="Gallego J.R."/>
            <person name="Llorente I."/>
            <person name="Martins Dos Santos V.A."/>
            <person name="Jensen O.N."/>
            <person name="Pelaez A.I."/>
            <person name="Sanchez J."/>
            <person name="Ferrer M."/>
        </authorList>
    </citation>
    <scope>NUCLEOTIDE SEQUENCE</scope>
</reference>
<name>T0ZU89_9ZZZZ</name>
<accession>T0ZU89</accession>